<reference evidence="3" key="1">
    <citation type="journal article" date="2014" name="Proc. Natl. Acad. Sci. U.S.A.">
        <title>Extensive sampling of basidiomycete genomes demonstrates inadequacy of the white-rot/brown-rot paradigm for wood decay fungi.</title>
        <authorList>
            <person name="Riley R."/>
            <person name="Salamov A.A."/>
            <person name="Brown D.W."/>
            <person name="Nagy L.G."/>
            <person name="Floudas D."/>
            <person name="Held B.W."/>
            <person name="Levasseur A."/>
            <person name="Lombard V."/>
            <person name="Morin E."/>
            <person name="Otillar R."/>
            <person name="Lindquist E.A."/>
            <person name="Sun H."/>
            <person name="LaButti K.M."/>
            <person name="Schmutz J."/>
            <person name="Jabbour D."/>
            <person name="Luo H."/>
            <person name="Baker S.E."/>
            <person name="Pisabarro A.G."/>
            <person name="Walton J.D."/>
            <person name="Blanchette R.A."/>
            <person name="Henrissat B."/>
            <person name="Martin F."/>
            <person name="Cullen D."/>
            <person name="Hibbett D.S."/>
            <person name="Grigoriev I.V."/>
        </authorList>
    </citation>
    <scope>NUCLEOTIDE SEQUENCE [LARGE SCALE GENOMIC DNA]</scope>
    <source>
        <strain evidence="3">FD-172 SS1</strain>
    </source>
</reference>
<keyword evidence="1" id="KW-0732">Signal</keyword>
<dbReference type="HOGENOM" id="CLU_2670763_0_0_1"/>
<feature type="signal peptide" evidence="1">
    <location>
        <begin position="1"/>
        <end position="17"/>
    </location>
</feature>
<evidence type="ECO:0000313" key="2">
    <source>
        <dbReference type="EMBL" id="KDQ07805.1"/>
    </source>
</evidence>
<evidence type="ECO:0000256" key="1">
    <source>
        <dbReference type="SAM" id="SignalP"/>
    </source>
</evidence>
<proteinExistence type="predicted"/>
<accession>A0A067LZK6</accession>
<evidence type="ECO:0000313" key="3">
    <source>
        <dbReference type="Proteomes" id="UP000027195"/>
    </source>
</evidence>
<dbReference type="InParanoid" id="A0A067LZK6"/>
<gene>
    <name evidence="2" type="ORF">BOTBODRAFT_38486</name>
</gene>
<protein>
    <submittedName>
        <fullName evidence="2">Uncharacterized protein</fullName>
    </submittedName>
</protein>
<keyword evidence="3" id="KW-1185">Reference proteome</keyword>
<organism evidence="2 3">
    <name type="scientific">Botryobasidium botryosum (strain FD-172 SS1)</name>
    <dbReference type="NCBI Taxonomy" id="930990"/>
    <lineage>
        <taxon>Eukaryota</taxon>
        <taxon>Fungi</taxon>
        <taxon>Dikarya</taxon>
        <taxon>Basidiomycota</taxon>
        <taxon>Agaricomycotina</taxon>
        <taxon>Agaricomycetes</taxon>
        <taxon>Cantharellales</taxon>
        <taxon>Botryobasidiaceae</taxon>
        <taxon>Botryobasidium</taxon>
    </lineage>
</organism>
<name>A0A067LZK6_BOTB1</name>
<feature type="chain" id="PRO_5001640992" evidence="1">
    <location>
        <begin position="18"/>
        <end position="76"/>
    </location>
</feature>
<sequence>MRASAVLALLAATFVAASPLGSSPASLAAKKSTLNSSPVHHGVCTFVCHSSGSECGSGMVAVEASKGCFNCCAPPQ</sequence>
<dbReference type="EMBL" id="KL198100">
    <property type="protein sequence ID" value="KDQ07805.1"/>
    <property type="molecule type" value="Genomic_DNA"/>
</dbReference>
<dbReference type="Proteomes" id="UP000027195">
    <property type="component" value="Unassembled WGS sequence"/>
</dbReference>
<dbReference type="AlphaFoldDB" id="A0A067LZK6"/>